<dbReference type="Proteomes" id="UP000475862">
    <property type="component" value="Unassembled WGS sequence"/>
</dbReference>
<gene>
    <name evidence="1" type="ORF">AGLY_012621</name>
</gene>
<evidence type="ECO:0008006" key="3">
    <source>
        <dbReference type="Google" id="ProtNLM"/>
    </source>
</evidence>
<organism evidence="1 2">
    <name type="scientific">Aphis glycines</name>
    <name type="common">Soybean aphid</name>
    <dbReference type="NCBI Taxonomy" id="307491"/>
    <lineage>
        <taxon>Eukaryota</taxon>
        <taxon>Metazoa</taxon>
        <taxon>Ecdysozoa</taxon>
        <taxon>Arthropoda</taxon>
        <taxon>Hexapoda</taxon>
        <taxon>Insecta</taxon>
        <taxon>Pterygota</taxon>
        <taxon>Neoptera</taxon>
        <taxon>Paraneoptera</taxon>
        <taxon>Hemiptera</taxon>
        <taxon>Sternorrhyncha</taxon>
        <taxon>Aphidomorpha</taxon>
        <taxon>Aphidoidea</taxon>
        <taxon>Aphididae</taxon>
        <taxon>Aphidini</taxon>
        <taxon>Aphis</taxon>
        <taxon>Aphis</taxon>
    </lineage>
</organism>
<keyword evidence="2" id="KW-1185">Reference proteome</keyword>
<reference evidence="1 2" key="1">
    <citation type="submission" date="2019-08" db="EMBL/GenBank/DDBJ databases">
        <title>The genome of the soybean aphid Biotype 1, its phylome, world population structure and adaptation to the North American continent.</title>
        <authorList>
            <person name="Giordano R."/>
            <person name="Donthu R.K."/>
            <person name="Hernandez A.G."/>
            <person name="Wright C.L."/>
            <person name="Zimin A.V."/>
        </authorList>
    </citation>
    <scope>NUCLEOTIDE SEQUENCE [LARGE SCALE GENOMIC DNA]</scope>
    <source>
        <tissue evidence="1">Whole aphids</tissue>
    </source>
</reference>
<dbReference type="OrthoDB" id="6625366at2759"/>
<accession>A0A6G0T9H0</accession>
<sequence length="351" mass="39635">MYITMPKVRSSNTSKAAKYVSEFPDKHLQSDDDNKSKPFLLNCEQLDKCNHQTIAQFFNNSMNILWPDVVLHDNVLLFVSDAAPYMVKAAETIRSKFIKVDELISTVKKIFLKAPSRIEIFKNMYPDLSLPPQPIVTRWGTWLNAANYYCQNFQEIKNIVGKLDPTTSMFIEKAEILLKNNDLKNELVYISVNYFFLGDVITKLETRDLTLVDSLNIVEETVKKLEKVQGKIGEIINTKIKNILQKNSGFAQIKAIENILTGCSSEVSLDVELTPSDIAKMQYCPITTVGVERSFSRLETKGTDYGNHVGLFIYSSTIYYTIVNPGSILTDGAIRHSGVGFEVVYPIKSNA</sequence>
<protein>
    <recommendedName>
        <fullName evidence="3">DUF659 domain-containing protein</fullName>
    </recommendedName>
</protein>
<name>A0A6G0T9H0_APHGL</name>
<dbReference type="EMBL" id="VYZN01000049">
    <property type="protein sequence ID" value="KAE9528199.1"/>
    <property type="molecule type" value="Genomic_DNA"/>
</dbReference>
<evidence type="ECO:0000313" key="1">
    <source>
        <dbReference type="EMBL" id="KAE9528199.1"/>
    </source>
</evidence>
<evidence type="ECO:0000313" key="2">
    <source>
        <dbReference type="Proteomes" id="UP000475862"/>
    </source>
</evidence>
<dbReference type="AlphaFoldDB" id="A0A6G0T9H0"/>
<comment type="caution">
    <text evidence="1">The sequence shown here is derived from an EMBL/GenBank/DDBJ whole genome shotgun (WGS) entry which is preliminary data.</text>
</comment>
<proteinExistence type="predicted"/>